<dbReference type="InterPro" id="IPR000801">
    <property type="entry name" value="Esterase-like"/>
</dbReference>
<dbReference type="EMBL" id="WNDQ01000004">
    <property type="protein sequence ID" value="KAF1023547.1"/>
    <property type="molecule type" value="Genomic_DNA"/>
</dbReference>
<comment type="similarity">
    <text evidence="1">Belongs to the esterase D family.</text>
</comment>
<evidence type="ECO:0000256" key="1">
    <source>
        <dbReference type="ARBA" id="ARBA00005622"/>
    </source>
</evidence>
<comment type="caution">
    <text evidence="3">The sequence shown here is derived from an EMBL/GenBank/DDBJ whole genome shotgun (WGS) entry which is preliminary data.</text>
</comment>
<dbReference type="PANTHER" id="PTHR40841">
    <property type="entry name" value="SIDEROPHORE TRIACETYLFUSARININE C ESTERASE"/>
    <property type="match status" value="1"/>
</dbReference>
<proteinExistence type="inferred from homology"/>
<accession>A0A7V8JRZ8</accession>
<dbReference type="InterPro" id="IPR052558">
    <property type="entry name" value="Siderophore_Hydrolase_D"/>
</dbReference>
<dbReference type="AlphaFoldDB" id="A0A7V8JRZ8"/>
<evidence type="ECO:0000256" key="2">
    <source>
        <dbReference type="ARBA" id="ARBA00022801"/>
    </source>
</evidence>
<organism evidence="3 4">
    <name type="scientific">Paracidovorax wautersii</name>
    <dbReference type="NCBI Taxonomy" id="1177982"/>
    <lineage>
        <taxon>Bacteria</taxon>
        <taxon>Pseudomonadati</taxon>
        <taxon>Pseudomonadota</taxon>
        <taxon>Betaproteobacteria</taxon>
        <taxon>Burkholderiales</taxon>
        <taxon>Comamonadaceae</taxon>
        <taxon>Paracidovorax</taxon>
    </lineage>
</organism>
<dbReference type="Proteomes" id="UP000461670">
    <property type="component" value="Unassembled WGS sequence"/>
</dbReference>
<evidence type="ECO:0000313" key="3">
    <source>
        <dbReference type="EMBL" id="KAF1023547.1"/>
    </source>
</evidence>
<sequence length="303" mass="32337">MTPDMSRYDLARPLDATVADHGSPHYRFSDVRCASADGQRRYVVRMAVPERAAPAAGHALVCLLDGNAAFAALTLEQLAALDATGTPPVIAAIGYDTALGFDVQARSFDYTPPLDAPGVTLAERARGRIGGGAELFLDLLQTQLLPGIARHAPIDPQRRALWGHSFGGLLALHTLFTRPALFSRYAVADPSMWWHDGYLLHHALRATPPALARPVRLLVMAGSSAAEVAAAGPRPLRPGIDPEVAARARAERRCVPPDAARQMALRLQDWPGLAVDYQGFPGISHGPLLATSLGPALVFCSEN</sequence>
<gene>
    <name evidence="3" type="primary">besA</name>
    <name evidence="3" type="ORF">GAK30_00499</name>
</gene>
<protein>
    <submittedName>
        <fullName evidence="3">Ferri-bacillibactin esterase BesA</fullName>
    </submittedName>
</protein>
<dbReference type="InterPro" id="IPR029058">
    <property type="entry name" value="AB_hydrolase_fold"/>
</dbReference>
<dbReference type="SUPFAM" id="SSF53474">
    <property type="entry name" value="alpha/beta-Hydrolases"/>
    <property type="match status" value="1"/>
</dbReference>
<dbReference type="Gene3D" id="3.40.50.1820">
    <property type="entry name" value="alpha/beta hydrolase"/>
    <property type="match status" value="1"/>
</dbReference>
<name>A0A7V8JRZ8_9BURK</name>
<dbReference type="GO" id="GO:0016788">
    <property type="term" value="F:hydrolase activity, acting on ester bonds"/>
    <property type="evidence" value="ECO:0007669"/>
    <property type="project" value="TreeGrafter"/>
</dbReference>
<reference evidence="4" key="1">
    <citation type="journal article" date="2020" name="MBio">
        <title>Horizontal gene transfer to a defensive symbiont with a reduced genome amongst a multipartite beetle microbiome.</title>
        <authorList>
            <person name="Waterworth S.C."/>
            <person name="Florez L.V."/>
            <person name="Rees E.R."/>
            <person name="Hertweck C."/>
            <person name="Kaltenpoth M."/>
            <person name="Kwan J.C."/>
        </authorList>
    </citation>
    <scope>NUCLEOTIDE SEQUENCE [LARGE SCALE GENOMIC DNA]</scope>
</reference>
<dbReference type="Pfam" id="PF00756">
    <property type="entry name" value="Esterase"/>
    <property type="match status" value="1"/>
</dbReference>
<evidence type="ECO:0000313" key="4">
    <source>
        <dbReference type="Proteomes" id="UP000461670"/>
    </source>
</evidence>
<dbReference type="PANTHER" id="PTHR40841:SF2">
    <property type="entry name" value="SIDEROPHORE-DEGRADING ESTERASE (EUROFUNG)"/>
    <property type="match status" value="1"/>
</dbReference>
<keyword evidence="2" id="KW-0378">Hydrolase</keyword>